<dbReference type="CDD" id="cd13127">
    <property type="entry name" value="MATE_tuaB_like"/>
    <property type="match status" value="1"/>
</dbReference>
<keyword evidence="9" id="KW-1185">Reference proteome</keyword>
<evidence type="ECO:0000313" key="8">
    <source>
        <dbReference type="EMBL" id="SOC80329.1"/>
    </source>
</evidence>
<dbReference type="PANTHER" id="PTHR30250:SF10">
    <property type="entry name" value="LIPOPOLYSACCHARIDE BIOSYNTHESIS PROTEIN WZXC"/>
    <property type="match status" value="1"/>
</dbReference>
<feature type="transmembrane region" description="Helical" evidence="7">
    <location>
        <begin position="37"/>
        <end position="61"/>
    </location>
</feature>
<organism evidence="8 9">
    <name type="scientific">Salinimicrobium sediminis</name>
    <dbReference type="NCBI Taxonomy" id="1343891"/>
    <lineage>
        <taxon>Bacteria</taxon>
        <taxon>Pseudomonadati</taxon>
        <taxon>Bacteroidota</taxon>
        <taxon>Flavobacteriia</taxon>
        <taxon>Flavobacteriales</taxon>
        <taxon>Flavobacteriaceae</taxon>
        <taxon>Salinimicrobium</taxon>
    </lineage>
</organism>
<sequence length="474" mass="52791">MLKGIFYTAIAKYSGVIISLVVGAVLARLLTPEEFGIVALVTVFVTFFNLLGNFGLGPAIVQRKHLTPGDIQSIFSFSLVMGVGLATAFFFSAGLIAGFYEEPELIPIVRILALSILFNIFRIVPSALLLKKLEFKQIGIIKTSVHLLSGLAAIVMAYYNFSYYALVYKSIIDGFLIFIIFFGMVPVIPVLNIRKKPLREIASFSTYQFGFNFINYFSRNLDNLLIGKYLGNANLGYYNKSYGLMMLPVGNLTNVITPVLHPVLSNYQHNKLFIFNTYLKLIKVLAMLGFPLSIFLYFAAPELILIIYGNQWGPSIPVFQILAFTVGFQVCLSSSGSIFQAVDRTDLLFLSGLLSAILMVSGIMYGVFIGGNIEAVGLGLVIAFVLNFFQGFFMVTHYALNQSFLLFLKTLIIPLIASLFAAVPLFLFDQNKLDSDILNLLIKSLIFGVFLVIFFLATPVTREFLFKKIRIKKK</sequence>
<evidence type="ECO:0000256" key="5">
    <source>
        <dbReference type="ARBA" id="ARBA00022989"/>
    </source>
</evidence>
<feature type="transmembrane region" description="Helical" evidence="7">
    <location>
        <begin position="375"/>
        <end position="394"/>
    </location>
</feature>
<feature type="transmembrane region" description="Helical" evidence="7">
    <location>
        <begin position="12"/>
        <end position="31"/>
    </location>
</feature>
<dbReference type="Proteomes" id="UP000219193">
    <property type="component" value="Unassembled WGS sequence"/>
</dbReference>
<feature type="transmembrane region" description="Helical" evidence="7">
    <location>
        <begin position="281"/>
        <end position="300"/>
    </location>
</feature>
<evidence type="ECO:0000256" key="4">
    <source>
        <dbReference type="ARBA" id="ARBA00022692"/>
    </source>
</evidence>
<dbReference type="Pfam" id="PF13440">
    <property type="entry name" value="Polysacc_synt_3"/>
    <property type="match status" value="1"/>
</dbReference>
<dbReference type="AlphaFoldDB" id="A0A285X7E6"/>
<feature type="transmembrane region" description="Helical" evidence="7">
    <location>
        <begin position="312"/>
        <end position="335"/>
    </location>
</feature>
<comment type="subcellular location">
    <subcellularLocation>
        <location evidence="1">Cell membrane</location>
        <topology evidence="1">Multi-pass membrane protein</topology>
    </subcellularLocation>
</comment>
<feature type="transmembrane region" description="Helical" evidence="7">
    <location>
        <begin position="105"/>
        <end position="124"/>
    </location>
</feature>
<name>A0A285X7E6_9FLAO</name>
<keyword evidence="4 7" id="KW-0812">Transmembrane</keyword>
<evidence type="ECO:0000256" key="6">
    <source>
        <dbReference type="ARBA" id="ARBA00023136"/>
    </source>
</evidence>
<keyword evidence="5 7" id="KW-1133">Transmembrane helix</keyword>
<keyword evidence="3" id="KW-1003">Cell membrane</keyword>
<proteinExistence type="inferred from homology"/>
<evidence type="ECO:0000256" key="3">
    <source>
        <dbReference type="ARBA" id="ARBA00022475"/>
    </source>
</evidence>
<comment type="similarity">
    <text evidence="2">Belongs to the polysaccharide synthase family.</text>
</comment>
<feature type="transmembrane region" description="Helical" evidence="7">
    <location>
        <begin position="145"/>
        <end position="165"/>
    </location>
</feature>
<feature type="transmembrane region" description="Helical" evidence="7">
    <location>
        <begin position="171"/>
        <end position="191"/>
    </location>
</feature>
<dbReference type="RefSeq" id="WP_097056110.1">
    <property type="nucleotide sequence ID" value="NZ_OCMF01000002.1"/>
</dbReference>
<dbReference type="OrthoDB" id="9770347at2"/>
<dbReference type="InterPro" id="IPR050833">
    <property type="entry name" value="Poly_Biosynth_Transport"/>
</dbReference>
<dbReference type="EMBL" id="OCMF01000002">
    <property type="protein sequence ID" value="SOC80329.1"/>
    <property type="molecule type" value="Genomic_DNA"/>
</dbReference>
<accession>A0A285X7E6</accession>
<feature type="transmembrane region" description="Helical" evidence="7">
    <location>
        <begin position="73"/>
        <end position="99"/>
    </location>
</feature>
<protein>
    <submittedName>
        <fullName evidence="8">Polysaccharide transporter, PST family</fullName>
    </submittedName>
</protein>
<reference evidence="9" key="1">
    <citation type="submission" date="2017-09" db="EMBL/GenBank/DDBJ databases">
        <authorList>
            <person name="Varghese N."/>
            <person name="Submissions S."/>
        </authorList>
    </citation>
    <scope>NUCLEOTIDE SEQUENCE [LARGE SCALE GENOMIC DNA]</scope>
    <source>
        <strain evidence="9">CGMCC 1.12641</strain>
    </source>
</reference>
<evidence type="ECO:0000256" key="1">
    <source>
        <dbReference type="ARBA" id="ARBA00004651"/>
    </source>
</evidence>
<dbReference type="PANTHER" id="PTHR30250">
    <property type="entry name" value="PST FAMILY PREDICTED COLANIC ACID TRANSPORTER"/>
    <property type="match status" value="1"/>
</dbReference>
<evidence type="ECO:0000256" key="7">
    <source>
        <dbReference type="SAM" id="Phobius"/>
    </source>
</evidence>
<feature type="transmembrane region" description="Helical" evidence="7">
    <location>
        <begin position="406"/>
        <end position="428"/>
    </location>
</feature>
<dbReference type="GO" id="GO:0005886">
    <property type="term" value="C:plasma membrane"/>
    <property type="evidence" value="ECO:0007669"/>
    <property type="project" value="UniProtKB-SubCell"/>
</dbReference>
<feature type="transmembrane region" description="Helical" evidence="7">
    <location>
        <begin position="440"/>
        <end position="465"/>
    </location>
</feature>
<evidence type="ECO:0000256" key="2">
    <source>
        <dbReference type="ARBA" id="ARBA00007430"/>
    </source>
</evidence>
<evidence type="ECO:0000313" key="9">
    <source>
        <dbReference type="Proteomes" id="UP000219193"/>
    </source>
</evidence>
<gene>
    <name evidence="8" type="ORF">SAMN06296241_1877</name>
</gene>
<keyword evidence="6 7" id="KW-0472">Membrane</keyword>
<feature type="transmembrane region" description="Helical" evidence="7">
    <location>
        <begin position="347"/>
        <end position="369"/>
    </location>
</feature>